<keyword evidence="13" id="KW-1185">Reference proteome</keyword>
<dbReference type="AlphaFoldDB" id="A0A381DJL2"/>
<dbReference type="Proteomes" id="UP000254920">
    <property type="component" value="Unassembled WGS sequence"/>
</dbReference>
<dbReference type="FunFam" id="1.10.287.3510:FF:000001">
    <property type="entry name" value="NADH-quinone oxidoreductase subunit K"/>
    <property type="match status" value="1"/>
</dbReference>
<dbReference type="RefSeq" id="WP_089183212.1">
    <property type="nucleotide sequence ID" value="NZ_CP043427.1"/>
</dbReference>
<dbReference type="NCBIfam" id="NF004323">
    <property type="entry name" value="PRK05715.1-5"/>
    <property type="match status" value="1"/>
</dbReference>
<comment type="subunit">
    <text evidence="11">NDH-1 is composed of 14 different subunits. Subunits NuoA, H, J, K, L, M, N constitute the membrane sector of the complex.</text>
</comment>
<keyword evidence="7 11" id="KW-1278">Translocase</keyword>
<protein>
    <recommendedName>
        <fullName evidence="11">NADH-quinone oxidoreductase subunit K</fullName>
        <ecNumber evidence="11">7.1.1.-</ecNumber>
    </recommendedName>
    <alternativeName>
        <fullName evidence="11">NADH dehydrogenase I subunit K</fullName>
    </alternativeName>
    <alternativeName>
        <fullName evidence="11">NDH-1 subunit K</fullName>
    </alternativeName>
</protein>
<dbReference type="GO" id="GO:0042773">
    <property type="term" value="P:ATP synthesis coupled electron transport"/>
    <property type="evidence" value="ECO:0007669"/>
    <property type="project" value="InterPro"/>
</dbReference>
<dbReference type="GO" id="GO:0030964">
    <property type="term" value="C:NADH dehydrogenase complex"/>
    <property type="evidence" value="ECO:0007669"/>
    <property type="project" value="TreeGrafter"/>
</dbReference>
<comment type="function">
    <text evidence="1 11">NDH-1 shuttles electrons from NADH, via FMN and iron-sulfur (Fe-S) centers, to quinones in the respiratory chain. The immediate electron acceptor for the enzyme in this species is believed to be ubiquinone. Couples the redox reaction to proton translocation (for every two electrons transferred, four hydrogen ions are translocated across the cytoplasmic membrane), and thus conserves the redox energy in a proton gradient.</text>
</comment>
<keyword evidence="11" id="KW-0830">Ubiquinone</keyword>
<dbReference type="STRING" id="32024.GCA_000788295_01482"/>
<evidence type="ECO:0000256" key="10">
    <source>
        <dbReference type="ARBA" id="ARBA00023136"/>
    </source>
</evidence>
<keyword evidence="11" id="KW-1003">Cell membrane</keyword>
<dbReference type="PANTHER" id="PTHR11434">
    <property type="entry name" value="NADH-UBIQUINONE OXIDOREDUCTASE SUBUNIT ND4L"/>
    <property type="match status" value="1"/>
</dbReference>
<dbReference type="GeneID" id="93091487"/>
<keyword evidence="12" id="KW-0560">Oxidoreductase</keyword>
<feature type="transmembrane region" description="Helical" evidence="11">
    <location>
        <begin position="6"/>
        <end position="23"/>
    </location>
</feature>
<dbReference type="EC" id="7.1.1.-" evidence="11"/>
<evidence type="ECO:0000256" key="7">
    <source>
        <dbReference type="ARBA" id="ARBA00022967"/>
    </source>
</evidence>
<organism evidence="12 13">
    <name type="scientific">Campylobacter sputorum subsp. sputorum</name>
    <dbReference type="NCBI Taxonomy" id="32024"/>
    <lineage>
        <taxon>Bacteria</taxon>
        <taxon>Pseudomonadati</taxon>
        <taxon>Campylobacterota</taxon>
        <taxon>Epsilonproteobacteria</taxon>
        <taxon>Campylobacterales</taxon>
        <taxon>Campylobacteraceae</taxon>
        <taxon>Campylobacter</taxon>
    </lineage>
</organism>
<dbReference type="PANTHER" id="PTHR11434:SF21">
    <property type="entry name" value="NADH DEHYDROGENASE SUBUNIT 4L-RELATED"/>
    <property type="match status" value="1"/>
</dbReference>
<comment type="subcellular location">
    <subcellularLocation>
        <location evidence="11">Cell membrane</location>
        <topology evidence="11">Multi-pass membrane protein</topology>
    </subcellularLocation>
    <subcellularLocation>
        <location evidence="2">Membrane</location>
        <topology evidence="2">Multi-pass membrane protein</topology>
    </subcellularLocation>
</comment>
<evidence type="ECO:0000256" key="9">
    <source>
        <dbReference type="ARBA" id="ARBA00023027"/>
    </source>
</evidence>
<keyword evidence="4 11" id="KW-0813">Transport</keyword>
<dbReference type="GO" id="GO:0050136">
    <property type="term" value="F:NADH dehydrogenase (quinone) (non-electrogenic) activity"/>
    <property type="evidence" value="ECO:0007669"/>
    <property type="project" value="UniProtKB-UniRule"/>
</dbReference>
<keyword evidence="6 11" id="KW-0874">Quinone</keyword>
<evidence type="ECO:0000256" key="8">
    <source>
        <dbReference type="ARBA" id="ARBA00022989"/>
    </source>
</evidence>
<keyword evidence="8 11" id="KW-1133">Transmembrane helix</keyword>
<comment type="catalytic activity">
    <reaction evidence="11">
        <text>a quinone + NADH + 5 H(+)(in) = a quinol + NAD(+) + 4 H(+)(out)</text>
        <dbReference type="Rhea" id="RHEA:57888"/>
        <dbReference type="ChEBI" id="CHEBI:15378"/>
        <dbReference type="ChEBI" id="CHEBI:24646"/>
        <dbReference type="ChEBI" id="CHEBI:57540"/>
        <dbReference type="ChEBI" id="CHEBI:57945"/>
        <dbReference type="ChEBI" id="CHEBI:132124"/>
    </reaction>
</comment>
<sequence>MISLNHYLIVAILMFCIGIIGVMKRRNLIMLFFSTEIILNAANLALVAIGTYHNDMSGQIFAFFIVAIAASEIAVGLGLMILWYKKTGSIELSSLENMKG</sequence>
<comment type="similarity">
    <text evidence="3 11">Belongs to the complex I subunit 4L family.</text>
</comment>
<evidence type="ECO:0000313" key="12">
    <source>
        <dbReference type="EMBL" id="SUX10856.1"/>
    </source>
</evidence>
<evidence type="ECO:0000313" key="13">
    <source>
        <dbReference type="Proteomes" id="UP000254920"/>
    </source>
</evidence>
<dbReference type="Pfam" id="PF00420">
    <property type="entry name" value="Oxidored_q2"/>
    <property type="match status" value="1"/>
</dbReference>
<dbReference type="GO" id="GO:0005886">
    <property type="term" value="C:plasma membrane"/>
    <property type="evidence" value="ECO:0007669"/>
    <property type="project" value="UniProtKB-SubCell"/>
</dbReference>
<keyword evidence="5 11" id="KW-0812">Transmembrane</keyword>
<name>A0A381DJL2_9BACT</name>
<dbReference type="InterPro" id="IPR001133">
    <property type="entry name" value="NADH_UbQ_OxRdtase_chain4L/K"/>
</dbReference>
<gene>
    <name evidence="11 12" type="primary">nuoK</name>
    <name evidence="12" type="ORF">NCTC12475_01067</name>
</gene>
<keyword evidence="10 11" id="KW-0472">Membrane</keyword>
<evidence type="ECO:0000256" key="5">
    <source>
        <dbReference type="ARBA" id="ARBA00022692"/>
    </source>
</evidence>
<dbReference type="NCBIfam" id="NF004320">
    <property type="entry name" value="PRK05715.1-2"/>
    <property type="match status" value="1"/>
</dbReference>
<accession>A0A381DJL2</accession>
<evidence type="ECO:0000256" key="11">
    <source>
        <dbReference type="HAMAP-Rule" id="MF_01456"/>
    </source>
</evidence>
<evidence type="ECO:0000256" key="6">
    <source>
        <dbReference type="ARBA" id="ARBA00022719"/>
    </source>
</evidence>
<feature type="transmembrane region" description="Helical" evidence="11">
    <location>
        <begin position="30"/>
        <end position="49"/>
    </location>
</feature>
<reference evidence="12 13" key="1">
    <citation type="submission" date="2018-06" db="EMBL/GenBank/DDBJ databases">
        <authorList>
            <consortium name="Pathogen Informatics"/>
            <person name="Doyle S."/>
        </authorList>
    </citation>
    <scope>NUCLEOTIDE SEQUENCE [LARGE SCALE GENOMIC DNA]</scope>
    <source>
        <strain evidence="12 13">NCTC12475</strain>
    </source>
</reference>
<evidence type="ECO:0000256" key="1">
    <source>
        <dbReference type="ARBA" id="ARBA00002378"/>
    </source>
</evidence>
<dbReference type="Gene3D" id="1.10.287.3510">
    <property type="match status" value="1"/>
</dbReference>
<evidence type="ECO:0000256" key="4">
    <source>
        <dbReference type="ARBA" id="ARBA00022448"/>
    </source>
</evidence>
<dbReference type="HAMAP" id="MF_01456">
    <property type="entry name" value="NDH1_NuoK"/>
    <property type="match status" value="1"/>
</dbReference>
<dbReference type="OrthoDB" id="9810120at2"/>
<dbReference type="InterPro" id="IPR039428">
    <property type="entry name" value="NUOK/Mnh_C1-like"/>
</dbReference>
<dbReference type="GO" id="GO:0048038">
    <property type="term" value="F:quinone binding"/>
    <property type="evidence" value="ECO:0007669"/>
    <property type="project" value="UniProtKB-KW"/>
</dbReference>
<evidence type="ECO:0000256" key="3">
    <source>
        <dbReference type="ARBA" id="ARBA00010519"/>
    </source>
</evidence>
<proteinExistence type="inferred from homology"/>
<keyword evidence="9 11" id="KW-0520">NAD</keyword>
<dbReference type="EMBL" id="UFVD01000001">
    <property type="protein sequence ID" value="SUX10856.1"/>
    <property type="molecule type" value="Genomic_DNA"/>
</dbReference>
<evidence type="ECO:0000256" key="2">
    <source>
        <dbReference type="ARBA" id="ARBA00004141"/>
    </source>
</evidence>
<feature type="transmembrane region" description="Helical" evidence="11">
    <location>
        <begin position="61"/>
        <end position="84"/>
    </location>
</feature>